<comment type="caution">
    <text evidence="6">The sequence shown here is derived from an EMBL/GenBank/DDBJ whole genome shotgun (WGS) entry which is preliminary data.</text>
</comment>
<sequence>MKLSVLWTKQSVGQIAFAFSGGLLYTLYKYTGRFDNLKHKGDLSMPEQSLHRTTQRVLDILELVARNNKGMSFSEISSAMSIPKGSLHPLLHTMQSRKFLRYSADNHRYYIGERLYLLGHQYIRDADLLNAIQAEVSSLSGEVGETSFFGVLRGGDVFYLCKGEASTPIRIVTSAIGNSNPAYSTGLGKALLLSHTYEQLCALYPERLPEKTVYSLKTREELWRQLEQMRERGLTYEKEESTLGIQCVAAPICCNDRIIAALSISIPVYRYSAERLPQMEKSLLHKKRQIEDIIQLNYDQWRRMYSED</sequence>
<evidence type="ECO:0000313" key="7">
    <source>
        <dbReference type="Proteomes" id="UP000824260"/>
    </source>
</evidence>
<feature type="domain" description="HTH iclR-type" evidence="4">
    <location>
        <begin position="51"/>
        <end position="113"/>
    </location>
</feature>
<dbReference type="PANTHER" id="PTHR30136">
    <property type="entry name" value="HELIX-TURN-HELIX TRANSCRIPTIONAL REGULATOR, ICLR FAMILY"/>
    <property type="match status" value="1"/>
</dbReference>
<gene>
    <name evidence="6" type="ORF">IAA52_05950</name>
</gene>
<reference evidence="6" key="2">
    <citation type="journal article" date="2021" name="PeerJ">
        <title>Extensive microbial diversity within the chicken gut microbiome revealed by metagenomics and culture.</title>
        <authorList>
            <person name="Gilroy R."/>
            <person name="Ravi A."/>
            <person name="Getino M."/>
            <person name="Pursley I."/>
            <person name="Horton D.L."/>
            <person name="Alikhan N.F."/>
            <person name="Baker D."/>
            <person name="Gharbi K."/>
            <person name="Hall N."/>
            <person name="Watson M."/>
            <person name="Adriaenssens E.M."/>
            <person name="Foster-Nyarko E."/>
            <person name="Jarju S."/>
            <person name="Secka A."/>
            <person name="Antonio M."/>
            <person name="Oren A."/>
            <person name="Chaudhuri R.R."/>
            <person name="La Ragione R."/>
            <person name="Hildebrand F."/>
            <person name="Pallen M.J."/>
        </authorList>
    </citation>
    <scope>NUCLEOTIDE SEQUENCE</scope>
    <source>
        <strain evidence="6">ChiSjej6B24-2974</strain>
    </source>
</reference>
<evidence type="ECO:0000256" key="3">
    <source>
        <dbReference type="ARBA" id="ARBA00023163"/>
    </source>
</evidence>
<feature type="domain" description="IclR-ED" evidence="5">
    <location>
        <begin position="114"/>
        <end position="296"/>
    </location>
</feature>
<dbReference type="PROSITE" id="PS51078">
    <property type="entry name" value="ICLR_ED"/>
    <property type="match status" value="1"/>
</dbReference>
<keyword evidence="2" id="KW-0238">DNA-binding</keyword>
<organism evidence="6 7">
    <name type="scientific">Candidatus Pullichristensenella stercorigallinarum</name>
    <dbReference type="NCBI Taxonomy" id="2840909"/>
    <lineage>
        <taxon>Bacteria</taxon>
        <taxon>Bacillati</taxon>
        <taxon>Bacillota</taxon>
        <taxon>Clostridia</taxon>
        <taxon>Candidatus Pullichristensenella</taxon>
    </lineage>
</organism>
<dbReference type="Pfam" id="PF01614">
    <property type="entry name" value="IclR_C"/>
    <property type="match status" value="1"/>
</dbReference>
<dbReference type="InterPro" id="IPR014757">
    <property type="entry name" value="Tscrpt_reg_IclR_C"/>
</dbReference>
<dbReference type="PROSITE" id="PS51077">
    <property type="entry name" value="HTH_ICLR"/>
    <property type="match status" value="1"/>
</dbReference>
<evidence type="ECO:0000256" key="1">
    <source>
        <dbReference type="ARBA" id="ARBA00023015"/>
    </source>
</evidence>
<dbReference type="GO" id="GO:0003700">
    <property type="term" value="F:DNA-binding transcription factor activity"/>
    <property type="evidence" value="ECO:0007669"/>
    <property type="project" value="TreeGrafter"/>
</dbReference>
<dbReference type="PANTHER" id="PTHR30136:SF24">
    <property type="entry name" value="HTH-TYPE TRANSCRIPTIONAL REPRESSOR ALLR"/>
    <property type="match status" value="1"/>
</dbReference>
<keyword evidence="3" id="KW-0804">Transcription</keyword>
<dbReference type="EMBL" id="DVFZ01000056">
    <property type="protein sequence ID" value="HIQ82629.1"/>
    <property type="molecule type" value="Genomic_DNA"/>
</dbReference>
<keyword evidence="1" id="KW-0805">Transcription regulation</keyword>
<evidence type="ECO:0000256" key="2">
    <source>
        <dbReference type="ARBA" id="ARBA00023125"/>
    </source>
</evidence>
<dbReference type="SUPFAM" id="SSF46785">
    <property type="entry name" value="Winged helix' DNA-binding domain"/>
    <property type="match status" value="1"/>
</dbReference>
<proteinExistence type="predicted"/>
<dbReference type="GO" id="GO:0003677">
    <property type="term" value="F:DNA binding"/>
    <property type="evidence" value="ECO:0007669"/>
    <property type="project" value="UniProtKB-KW"/>
</dbReference>
<dbReference type="AlphaFoldDB" id="A0A9D0ZLV2"/>
<protein>
    <submittedName>
        <fullName evidence="6">IclR family transcriptional regulator</fullName>
    </submittedName>
</protein>
<dbReference type="InterPro" id="IPR050707">
    <property type="entry name" value="HTH_MetabolicPath_Reg"/>
</dbReference>
<dbReference type="Pfam" id="PF09339">
    <property type="entry name" value="HTH_IclR"/>
    <property type="match status" value="1"/>
</dbReference>
<dbReference type="SMART" id="SM00346">
    <property type="entry name" value="HTH_ICLR"/>
    <property type="match status" value="1"/>
</dbReference>
<name>A0A9D0ZLV2_9FIRM</name>
<evidence type="ECO:0000313" key="6">
    <source>
        <dbReference type="EMBL" id="HIQ82629.1"/>
    </source>
</evidence>
<evidence type="ECO:0000259" key="4">
    <source>
        <dbReference type="PROSITE" id="PS51077"/>
    </source>
</evidence>
<dbReference type="InterPro" id="IPR005471">
    <property type="entry name" value="Tscrpt_reg_IclR_N"/>
</dbReference>
<dbReference type="SUPFAM" id="SSF55781">
    <property type="entry name" value="GAF domain-like"/>
    <property type="match status" value="1"/>
</dbReference>
<dbReference type="InterPro" id="IPR036390">
    <property type="entry name" value="WH_DNA-bd_sf"/>
</dbReference>
<dbReference type="Proteomes" id="UP000824260">
    <property type="component" value="Unassembled WGS sequence"/>
</dbReference>
<dbReference type="Gene3D" id="1.10.10.10">
    <property type="entry name" value="Winged helix-like DNA-binding domain superfamily/Winged helix DNA-binding domain"/>
    <property type="match status" value="1"/>
</dbReference>
<dbReference type="Gene3D" id="3.30.450.40">
    <property type="match status" value="1"/>
</dbReference>
<dbReference type="GO" id="GO:0045892">
    <property type="term" value="P:negative regulation of DNA-templated transcription"/>
    <property type="evidence" value="ECO:0007669"/>
    <property type="project" value="TreeGrafter"/>
</dbReference>
<accession>A0A9D0ZLV2</accession>
<dbReference type="InterPro" id="IPR029016">
    <property type="entry name" value="GAF-like_dom_sf"/>
</dbReference>
<evidence type="ECO:0000259" key="5">
    <source>
        <dbReference type="PROSITE" id="PS51078"/>
    </source>
</evidence>
<dbReference type="InterPro" id="IPR036388">
    <property type="entry name" value="WH-like_DNA-bd_sf"/>
</dbReference>
<reference evidence="6" key="1">
    <citation type="submission" date="2020-10" db="EMBL/GenBank/DDBJ databases">
        <authorList>
            <person name="Gilroy R."/>
        </authorList>
    </citation>
    <scope>NUCLEOTIDE SEQUENCE</scope>
    <source>
        <strain evidence="6">ChiSjej6B24-2974</strain>
    </source>
</reference>